<feature type="transmembrane region" description="Helical" evidence="1">
    <location>
        <begin position="51"/>
        <end position="78"/>
    </location>
</feature>
<proteinExistence type="predicted"/>
<protein>
    <submittedName>
        <fullName evidence="2">Uncharacterized protein</fullName>
    </submittedName>
</protein>
<reference evidence="2 3" key="1">
    <citation type="journal article" date="2014" name="PLoS Genet.">
        <title>Hidden diversity in honey bee gut symbionts detected by single-cell genomics.</title>
        <authorList>
            <person name="Engel P."/>
            <person name="Stepanauskas R."/>
            <person name="Moran N."/>
        </authorList>
    </citation>
    <scope>NUCLEOTIDE SEQUENCE [LARGE SCALE GENOMIC DNA]</scope>
    <source>
        <strain evidence="2 3">SCGC AB-598-J21</strain>
    </source>
</reference>
<keyword evidence="1" id="KW-0812">Transmembrane</keyword>
<organism evidence="2 3">
    <name type="scientific">Snodgrassella alvi SCGC AB-598-J21</name>
    <dbReference type="NCBI Taxonomy" id="1385367"/>
    <lineage>
        <taxon>Bacteria</taxon>
        <taxon>Pseudomonadati</taxon>
        <taxon>Pseudomonadota</taxon>
        <taxon>Betaproteobacteria</taxon>
        <taxon>Neisseriales</taxon>
        <taxon>Neisseriaceae</taxon>
        <taxon>Snodgrassella</taxon>
    </lineage>
</organism>
<name>A0A074VBQ7_9NEIS</name>
<comment type="caution">
    <text evidence="2">The sequence shown here is derived from an EMBL/GenBank/DDBJ whole genome shotgun (WGS) entry which is preliminary data.</text>
</comment>
<sequence length="298" mass="34718">MNKYSELLKSINTGLATVGILCNVMGFMIVIIYCIHIRFYPTGLTINDALFFWWILLIFGFIYISIISMIYHASLLMIKLCKRPINKILKKCNMNQMYFPKSSKAYTLFAIIMQIYLVIFGFLDRELIQIIFWLEIGMIFVLIFKYSMYERINLAENKNTSEKVKVFVPKYFENHKKLFLNITTCIVILPLSLMLLVYLSDNLTFRMAGIKYKNVTIYTDISYGKFLQNKINTLKIENKELKSVNINCTNLCNIDSVDILFTNIGSKTLLAIPSDDINKQGLRLELLTKEIKSIEEKK</sequence>
<gene>
    <name evidence="2" type="ORF">SASC598J21_009190</name>
</gene>
<dbReference type="AlphaFoldDB" id="A0A074VBQ7"/>
<feature type="transmembrane region" description="Helical" evidence="1">
    <location>
        <begin position="178"/>
        <end position="199"/>
    </location>
</feature>
<feature type="transmembrane region" description="Helical" evidence="1">
    <location>
        <begin position="129"/>
        <end position="148"/>
    </location>
</feature>
<dbReference type="Proteomes" id="UP000027644">
    <property type="component" value="Unassembled WGS sequence"/>
</dbReference>
<evidence type="ECO:0000313" key="3">
    <source>
        <dbReference type="Proteomes" id="UP000027644"/>
    </source>
</evidence>
<evidence type="ECO:0000313" key="2">
    <source>
        <dbReference type="EMBL" id="KEQ01307.1"/>
    </source>
</evidence>
<feature type="transmembrane region" description="Helical" evidence="1">
    <location>
        <begin position="12"/>
        <end position="39"/>
    </location>
</feature>
<keyword evidence="1" id="KW-0472">Membrane</keyword>
<accession>A0A074VBQ7</accession>
<dbReference type="EMBL" id="AVQL01000427">
    <property type="protein sequence ID" value="KEQ01307.1"/>
    <property type="molecule type" value="Genomic_DNA"/>
</dbReference>
<keyword evidence="1" id="KW-1133">Transmembrane helix</keyword>
<feature type="transmembrane region" description="Helical" evidence="1">
    <location>
        <begin position="105"/>
        <end position="123"/>
    </location>
</feature>
<evidence type="ECO:0000256" key="1">
    <source>
        <dbReference type="SAM" id="Phobius"/>
    </source>
</evidence>